<name>A0ABP8W6E0_9ACTN</name>
<comment type="caution">
    <text evidence="2">The sequence shown here is derived from an EMBL/GenBank/DDBJ whole genome shotgun (WGS) entry which is preliminary data.</text>
</comment>
<keyword evidence="3" id="KW-1185">Reference proteome</keyword>
<accession>A0ABP8W6E0</accession>
<evidence type="ECO:0000313" key="2">
    <source>
        <dbReference type="EMBL" id="GAA4682702.1"/>
    </source>
</evidence>
<dbReference type="Proteomes" id="UP001500621">
    <property type="component" value="Unassembled WGS sequence"/>
</dbReference>
<feature type="compositionally biased region" description="Acidic residues" evidence="1">
    <location>
        <begin position="96"/>
        <end position="108"/>
    </location>
</feature>
<feature type="region of interest" description="Disordered" evidence="1">
    <location>
        <begin position="1"/>
        <end position="108"/>
    </location>
</feature>
<evidence type="ECO:0000256" key="1">
    <source>
        <dbReference type="SAM" id="MobiDB-lite"/>
    </source>
</evidence>
<gene>
    <name evidence="2" type="ORF">GCM10023226_19790</name>
</gene>
<reference evidence="3" key="1">
    <citation type="journal article" date="2019" name="Int. J. Syst. Evol. Microbiol.">
        <title>The Global Catalogue of Microorganisms (GCM) 10K type strain sequencing project: providing services to taxonomists for standard genome sequencing and annotation.</title>
        <authorList>
            <consortium name="The Broad Institute Genomics Platform"/>
            <consortium name="The Broad Institute Genome Sequencing Center for Infectious Disease"/>
            <person name="Wu L."/>
            <person name="Ma J."/>
        </authorList>
    </citation>
    <scope>NUCLEOTIDE SEQUENCE [LARGE SCALE GENOMIC DNA]</scope>
    <source>
        <strain evidence="3">JCM 18127</strain>
    </source>
</reference>
<feature type="compositionally biased region" description="Acidic residues" evidence="1">
    <location>
        <begin position="1"/>
        <end position="12"/>
    </location>
</feature>
<evidence type="ECO:0008006" key="4">
    <source>
        <dbReference type="Google" id="ProtNLM"/>
    </source>
</evidence>
<proteinExistence type="predicted"/>
<organism evidence="2 3">
    <name type="scientific">Nocardioides nanhaiensis</name>
    <dbReference type="NCBI Taxonomy" id="1476871"/>
    <lineage>
        <taxon>Bacteria</taxon>
        <taxon>Bacillati</taxon>
        <taxon>Actinomycetota</taxon>
        <taxon>Actinomycetes</taxon>
        <taxon>Propionibacteriales</taxon>
        <taxon>Nocardioidaceae</taxon>
        <taxon>Nocardioides</taxon>
    </lineage>
</organism>
<protein>
    <recommendedName>
        <fullName evidence="4">Sugar ABC transporter ATPase</fullName>
    </recommendedName>
</protein>
<dbReference type="RefSeq" id="WP_345265262.1">
    <property type="nucleotide sequence ID" value="NZ_BAABIM010000002.1"/>
</dbReference>
<dbReference type="EMBL" id="BAABIM010000002">
    <property type="protein sequence ID" value="GAA4682702.1"/>
    <property type="molecule type" value="Genomic_DNA"/>
</dbReference>
<evidence type="ECO:0000313" key="3">
    <source>
        <dbReference type="Proteomes" id="UP001500621"/>
    </source>
</evidence>
<sequence length="108" mass="11192">MSDTDDQPDETPEAPATSEDGDLGPMPEPRIEPGEPNPGGVDATPDSDGVDGETAEADPAPRDLDPNLNPAVEDAMPEEMKQTEDTGTEATRSEDGGTETDAEDEAPA</sequence>